<dbReference type="Gene3D" id="1.10.238.10">
    <property type="entry name" value="EF-hand"/>
    <property type="match status" value="1"/>
</dbReference>
<keyword evidence="6" id="KW-0109">Calcium transport</keyword>
<evidence type="ECO:0000256" key="1">
    <source>
        <dbReference type="ARBA" id="ARBA00004434"/>
    </source>
</evidence>
<evidence type="ECO:0000256" key="19">
    <source>
        <dbReference type="SAM" id="Coils"/>
    </source>
</evidence>
<accession>A0A8S4NT02</accession>
<keyword evidence="15 18" id="KW-0496">Mitochondrion</keyword>
<name>A0A8S4NT02_OWEFU</name>
<dbReference type="PROSITE" id="PS51758">
    <property type="entry name" value="LETM1_RBD"/>
    <property type="match status" value="1"/>
</dbReference>
<feature type="transmembrane region" description="Helical" evidence="21">
    <location>
        <begin position="176"/>
        <end position="198"/>
    </location>
</feature>
<keyword evidence="12 21" id="KW-1133">Transmembrane helix</keyword>
<keyword evidence="25" id="KW-1185">Reference proteome</keyword>
<evidence type="ECO:0000256" key="18">
    <source>
        <dbReference type="PROSITE-ProRule" id="PRU01094"/>
    </source>
</evidence>
<keyword evidence="16 21" id="KW-0472">Membrane</keyword>
<evidence type="ECO:0000256" key="3">
    <source>
        <dbReference type="ARBA" id="ARBA00020557"/>
    </source>
</evidence>
<sequence length="742" mass="85530">CYRLFENQLLTAYNTSNVNNVHKLHTYTVLCKEESNVEKCVKALKEEAQKAVEKPVIVTRHPFNETTLSINKRELHTGTRLKKEESIVEQAVKALKEEKDVVKEKDIAPAPAPEAAIVKPTLWHRFVAEVKHYYNGFRLLFVDIKIACRMLWGVLNGKSLSRRERKQLVRTTADMFRLVPFLIFVIVPFMEFFLPVALKLFPGMLPSTFKEEKKEQEKIRKKLKVKLEMAKFLQETIEDSAVRNKQAKGDKVEAFASFLDRIQQSGSFVATDEIVKYSKVFEDEITLDNLSRAQLIALCKVLEIAPIGTNNFLRFQLRMKLRELKADDKMIQKEGIDSLTVNELQAACRARGMRALGVPVQRLKLQLDQWIDIHLNEKIPTSLLLLSRALFLTETVPTEDVLKETISALPESTAQEAKIKVAEVSGEKVDNTAKLELIRQEEEAIKREQEEMKETEEREEREAKLKEESERAAALAAEEAAEVDEALRDTAPRVMMNEEEELIEEVEKEEEISAKDLEEIESALENIAEEKNLKLEQDELEHLKEDVSEYQEDLQDLKEIVVASGGNEKDVSESKVAKRLSKRVDKMLQSMGSLIDQMHAEKEGLIEEIEVKEVRVKRSQELRDDMEKRQEVLDFIEKKRDNVITINELVLAMRRIQKVPDDMRIQKIAEVLDADHDGEINVDDVMKVIDLLGQENVKINTKDMSKIIELLRSETEIEEEEKCKEKEEKEANKLDDKIEQQN</sequence>
<keyword evidence="11" id="KW-0809">Transit peptide</keyword>
<evidence type="ECO:0000256" key="5">
    <source>
        <dbReference type="ARBA" id="ARBA00022449"/>
    </source>
</evidence>
<keyword evidence="14" id="KW-0406">Ion transport</keyword>
<dbReference type="Pfam" id="PF26561">
    <property type="entry name" value="LETM1_C"/>
    <property type="match status" value="1"/>
</dbReference>
<dbReference type="PROSITE" id="PS00018">
    <property type="entry name" value="EF_HAND_1"/>
    <property type="match status" value="1"/>
</dbReference>
<dbReference type="GO" id="GO:0043022">
    <property type="term" value="F:ribosome binding"/>
    <property type="evidence" value="ECO:0007669"/>
    <property type="project" value="InterPro"/>
</dbReference>
<feature type="domain" description="Letm1 RBD" evidence="23">
    <location>
        <begin position="221"/>
        <end position="500"/>
    </location>
</feature>
<dbReference type="InterPro" id="IPR044202">
    <property type="entry name" value="LETM1/MDM38-like"/>
</dbReference>
<evidence type="ECO:0000256" key="14">
    <source>
        <dbReference type="ARBA" id="ARBA00023065"/>
    </source>
</evidence>
<keyword evidence="4" id="KW-0813">Transport</keyword>
<dbReference type="Pfam" id="PF07766">
    <property type="entry name" value="LETM1_RBD"/>
    <property type="match status" value="1"/>
</dbReference>
<keyword evidence="8" id="KW-0479">Metal-binding</keyword>
<comment type="caution">
    <text evidence="24">The sequence shown here is derived from an EMBL/GenBank/DDBJ whole genome shotgun (WGS) entry which is preliminary data.</text>
</comment>
<dbReference type="PANTHER" id="PTHR14009">
    <property type="entry name" value="LEUCINE ZIPPER-EF-HAND CONTAINING TRANSMEMBRANE PROTEIN"/>
    <property type="match status" value="1"/>
</dbReference>
<evidence type="ECO:0000256" key="11">
    <source>
        <dbReference type="ARBA" id="ARBA00022946"/>
    </source>
</evidence>
<feature type="region of interest" description="Disordered" evidence="20">
    <location>
        <begin position="447"/>
        <end position="468"/>
    </location>
</feature>
<evidence type="ECO:0000256" key="4">
    <source>
        <dbReference type="ARBA" id="ARBA00022448"/>
    </source>
</evidence>
<dbReference type="PROSITE" id="PS50222">
    <property type="entry name" value="EF_HAND_2"/>
    <property type="match status" value="1"/>
</dbReference>
<evidence type="ECO:0000259" key="23">
    <source>
        <dbReference type="PROSITE" id="PS51758"/>
    </source>
</evidence>
<dbReference type="InterPro" id="IPR059005">
    <property type="entry name" value="LETM1_C"/>
</dbReference>
<feature type="domain" description="EF-hand" evidence="22">
    <location>
        <begin position="660"/>
        <end position="695"/>
    </location>
</feature>
<dbReference type="InterPro" id="IPR011992">
    <property type="entry name" value="EF-hand-dom_pair"/>
</dbReference>
<evidence type="ECO:0000256" key="2">
    <source>
        <dbReference type="ARBA" id="ARBA00009584"/>
    </source>
</evidence>
<evidence type="ECO:0000256" key="8">
    <source>
        <dbReference type="ARBA" id="ARBA00022723"/>
    </source>
</evidence>
<dbReference type="Proteomes" id="UP000749559">
    <property type="component" value="Unassembled WGS sequence"/>
</dbReference>
<evidence type="ECO:0000256" key="12">
    <source>
        <dbReference type="ARBA" id="ARBA00022989"/>
    </source>
</evidence>
<evidence type="ECO:0000259" key="22">
    <source>
        <dbReference type="PROSITE" id="PS50222"/>
    </source>
</evidence>
<reference evidence="24" key="1">
    <citation type="submission" date="2022-03" db="EMBL/GenBank/DDBJ databases">
        <authorList>
            <person name="Martin C."/>
        </authorList>
    </citation>
    <scope>NUCLEOTIDE SEQUENCE</scope>
</reference>
<evidence type="ECO:0000256" key="13">
    <source>
        <dbReference type="ARBA" id="ARBA00023054"/>
    </source>
</evidence>
<feature type="region of interest" description="Disordered" evidence="20">
    <location>
        <begin position="718"/>
        <end position="742"/>
    </location>
</feature>
<dbReference type="EMBL" id="CAIIXF020000005">
    <property type="protein sequence ID" value="CAH1783641.1"/>
    <property type="molecule type" value="Genomic_DNA"/>
</dbReference>
<comment type="subcellular location">
    <subcellularLocation>
        <location evidence="1">Mitochondrion inner membrane</location>
        <topology evidence="1">Single-pass membrane protein</topology>
    </subcellularLocation>
</comment>
<evidence type="ECO:0000256" key="20">
    <source>
        <dbReference type="SAM" id="MobiDB-lite"/>
    </source>
</evidence>
<keyword evidence="7 21" id="KW-0812">Transmembrane</keyword>
<feature type="coiled-coil region" evidence="19">
    <location>
        <begin position="595"/>
        <end position="639"/>
    </location>
</feature>
<dbReference type="OrthoDB" id="624114at2759"/>
<dbReference type="InterPro" id="IPR018247">
    <property type="entry name" value="EF_Hand_1_Ca_BS"/>
</dbReference>
<evidence type="ECO:0000256" key="16">
    <source>
        <dbReference type="ARBA" id="ARBA00023136"/>
    </source>
</evidence>
<feature type="non-terminal residue" evidence="24">
    <location>
        <position position="742"/>
    </location>
</feature>
<evidence type="ECO:0000256" key="10">
    <source>
        <dbReference type="ARBA" id="ARBA00022837"/>
    </source>
</evidence>
<keyword evidence="10" id="KW-0106">Calcium</keyword>
<evidence type="ECO:0000256" key="21">
    <source>
        <dbReference type="SAM" id="Phobius"/>
    </source>
</evidence>
<evidence type="ECO:0000313" key="25">
    <source>
        <dbReference type="Proteomes" id="UP000749559"/>
    </source>
</evidence>
<dbReference type="InterPro" id="IPR033122">
    <property type="entry name" value="LETM1-like_RBD"/>
</dbReference>
<evidence type="ECO:0000256" key="15">
    <source>
        <dbReference type="ARBA" id="ARBA00023128"/>
    </source>
</evidence>
<dbReference type="PANTHER" id="PTHR14009:SF1">
    <property type="entry name" value="MITOCHONDRIAL PROTON_CALCIUM EXCHANGER PROTEIN"/>
    <property type="match status" value="1"/>
</dbReference>
<evidence type="ECO:0000313" key="24">
    <source>
        <dbReference type="EMBL" id="CAH1783641.1"/>
    </source>
</evidence>
<evidence type="ECO:0000256" key="17">
    <source>
        <dbReference type="ARBA" id="ARBA00031360"/>
    </source>
</evidence>
<evidence type="ECO:0000256" key="6">
    <source>
        <dbReference type="ARBA" id="ARBA00022568"/>
    </source>
</evidence>
<protein>
    <recommendedName>
        <fullName evidence="3">Mitochondrial proton/calcium exchanger protein</fullName>
    </recommendedName>
    <alternativeName>
        <fullName evidence="17">Leucine zipper-EF-hand-containing transmembrane protein 1</fullName>
    </alternativeName>
</protein>
<dbReference type="GO" id="GO:0005743">
    <property type="term" value="C:mitochondrial inner membrane"/>
    <property type="evidence" value="ECO:0007669"/>
    <property type="project" value="UniProtKB-SubCell"/>
</dbReference>
<evidence type="ECO:0000256" key="7">
    <source>
        <dbReference type="ARBA" id="ARBA00022692"/>
    </source>
</evidence>
<keyword evidence="5" id="KW-0050">Antiport</keyword>
<dbReference type="GO" id="GO:0005509">
    <property type="term" value="F:calcium ion binding"/>
    <property type="evidence" value="ECO:0007669"/>
    <property type="project" value="InterPro"/>
</dbReference>
<dbReference type="AlphaFoldDB" id="A0A8S4NT02"/>
<dbReference type="InterPro" id="IPR002048">
    <property type="entry name" value="EF_hand_dom"/>
</dbReference>
<comment type="similarity">
    <text evidence="2">Belongs to the LETM1 family.</text>
</comment>
<proteinExistence type="inferred from homology"/>
<keyword evidence="9" id="KW-0999">Mitochondrion inner membrane</keyword>
<dbReference type="SUPFAM" id="SSF47473">
    <property type="entry name" value="EF-hand"/>
    <property type="match status" value="1"/>
</dbReference>
<gene>
    <name evidence="24" type="ORF">OFUS_LOCUS9963</name>
</gene>
<organism evidence="24 25">
    <name type="scientific">Owenia fusiformis</name>
    <name type="common">Polychaete worm</name>
    <dbReference type="NCBI Taxonomy" id="6347"/>
    <lineage>
        <taxon>Eukaryota</taxon>
        <taxon>Metazoa</taxon>
        <taxon>Spiralia</taxon>
        <taxon>Lophotrochozoa</taxon>
        <taxon>Annelida</taxon>
        <taxon>Polychaeta</taxon>
        <taxon>Sedentaria</taxon>
        <taxon>Canalipalpata</taxon>
        <taxon>Sabellida</taxon>
        <taxon>Oweniida</taxon>
        <taxon>Oweniidae</taxon>
        <taxon>Owenia</taxon>
    </lineage>
</organism>
<dbReference type="GO" id="GO:0015297">
    <property type="term" value="F:antiporter activity"/>
    <property type="evidence" value="ECO:0007669"/>
    <property type="project" value="UniProtKB-KW"/>
</dbReference>
<evidence type="ECO:0000256" key="9">
    <source>
        <dbReference type="ARBA" id="ARBA00022792"/>
    </source>
</evidence>
<dbReference type="GO" id="GO:0030003">
    <property type="term" value="P:intracellular monoatomic cation homeostasis"/>
    <property type="evidence" value="ECO:0007669"/>
    <property type="project" value="TreeGrafter"/>
</dbReference>
<keyword evidence="13 19" id="KW-0175">Coiled coil</keyword>